<proteinExistence type="predicted"/>
<keyword evidence="5" id="KW-1185">Reference proteome</keyword>
<reference evidence="5" key="1">
    <citation type="submission" date="2016-10" db="EMBL/GenBank/DDBJ databases">
        <authorList>
            <person name="Varghese N."/>
        </authorList>
    </citation>
    <scope>NUCLEOTIDE SEQUENCE [LARGE SCALE GENOMIC DNA]</scope>
    <source>
        <strain evidence="5">DSM 45096 / BCRC 16803 / CGMCC 4.1857 / CIP 109030 / JCM 12277 / KCTC 19219 / NBRC 100920 / 33214</strain>
    </source>
</reference>
<dbReference type="PRINTS" id="PR00455">
    <property type="entry name" value="HTHTETR"/>
</dbReference>
<dbReference type="InterPro" id="IPR001647">
    <property type="entry name" value="HTH_TetR"/>
</dbReference>
<dbReference type="SUPFAM" id="SSF46689">
    <property type="entry name" value="Homeodomain-like"/>
    <property type="match status" value="1"/>
</dbReference>
<accession>A0A1H7USS0</accession>
<dbReference type="Gene3D" id="1.10.357.10">
    <property type="entry name" value="Tetracycline Repressor, domain 2"/>
    <property type="match status" value="1"/>
</dbReference>
<dbReference type="InterPro" id="IPR009057">
    <property type="entry name" value="Homeodomain-like_sf"/>
</dbReference>
<dbReference type="PROSITE" id="PS50977">
    <property type="entry name" value="HTH_TETR_2"/>
    <property type="match status" value="1"/>
</dbReference>
<feature type="DNA-binding region" description="H-T-H motif" evidence="2">
    <location>
        <begin position="34"/>
        <end position="53"/>
    </location>
</feature>
<dbReference type="AlphaFoldDB" id="A0A1H7USS0"/>
<dbReference type="Pfam" id="PF18556">
    <property type="entry name" value="TetR_C_35"/>
    <property type="match status" value="1"/>
</dbReference>
<feature type="domain" description="HTH tetR-type" evidence="3">
    <location>
        <begin position="11"/>
        <end position="71"/>
    </location>
</feature>
<protein>
    <submittedName>
        <fullName evidence="4">DNA-binding transcriptional regulator, AcrR family</fullName>
    </submittedName>
</protein>
<organism evidence="4 5">
    <name type="scientific">Streptacidiphilus jiangxiensis</name>
    <dbReference type="NCBI Taxonomy" id="235985"/>
    <lineage>
        <taxon>Bacteria</taxon>
        <taxon>Bacillati</taxon>
        <taxon>Actinomycetota</taxon>
        <taxon>Actinomycetes</taxon>
        <taxon>Kitasatosporales</taxon>
        <taxon>Streptomycetaceae</taxon>
        <taxon>Streptacidiphilus</taxon>
    </lineage>
</organism>
<name>A0A1H7USS0_STRJI</name>
<sequence>MTTRYQQAARALLREQVLDAAYAQVAAVGWSKLGIAGLAREAGVSRQTVYNEFGTKEAIADALVAREVDRFMTGIVAELDAHPEGLLPAATAGVTFVLRQAADNSLVKAVLTAARGGTDEGLLSYLTIRQEPVFDVATALLDAYAETAWPEVDAHSRSLAVETIVRLTVSHIVQPHGAPEQSAARIALITTRVAYPAA</sequence>
<dbReference type="eggNOG" id="COG1309">
    <property type="taxonomic scope" value="Bacteria"/>
</dbReference>
<dbReference type="EMBL" id="FOAZ01000016">
    <property type="protein sequence ID" value="SEM00040.1"/>
    <property type="molecule type" value="Genomic_DNA"/>
</dbReference>
<dbReference type="OrthoDB" id="4371863at2"/>
<keyword evidence="1 2" id="KW-0238">DNA-binding</keyword>
<dbReference type="RefSeq" id="WP_042451459.1">
    <property type="nucleotide sequence ID" value="NZ_BBPN01000022.1"/>
</dbReference>
<evidence type="ECO:0000313" key="4">
    <source>
        <dbReference type="EMBL" id="SEM00040.1"/>
    </source>
</evidence>
<dbReference type="STRING" id="235985.SAMN05414137_116144"/>
<dbReference type="InterPro" id="IPR040611">
    <property type="entry name" value="AlkX_C"/>
</dbReference>
<evidence type="ECO:0000256" key="2">
    <source>
        <dbReference type="PROSITE-ProRule" id="PRU00335"/>
    </source>
</evidence>
<dbReference type="GO" id="GO:0003677">
    <property type="term" value="F:DNA binding"/>
    <property type="evidence" value="ECO:0007669"/>
    <property type="project" value="UniProtKB-UniRule"/>
</dbReference>
<evidence type="ECO:0000256" key="1">
    <source>
        <dbReference type="ARBA" id="ARBA00023125"/>
    </source>
</evidence>
<evidence type="ECO:0000259" key="3">
    <source>
        <dbReference type="PROSITE" id="PS50977"/>
    </source>
</evidence>
<evidence type="ECO:0000313" key="5">
    <source>
        <dbReference type="Proteomes" id="UP000183015"/>
    </source>
</evidence>
<dbReference type="Pfam" id="PF00440">
    <property type="entry name" value="TetR_N"/>
    <property type="match status" value="1"/>
</dbReference>
<dbReference type="Proteomes" id="UP000183015">
    <property type="component" value="Unassembled WGS sequence"/>
</dbReference>
<gene>
    <name evidence="4" type="ORF">SAMN05414137_116144</name>
</gene>